<dbReference type="InterPro" id="IPR007543">
    <property type="entry name" value="LptD_C"/>
</dbReference>
<evidence type="ECO:0000256" key="1">
    <source>
        <dbReference type="HAMAP-Rule" id="MF_01411"/>
    </source>
</evidence>
<sequence precursor="true">MKLRFIRSAGWLFLLFCLACNARADLPPLSSKPEQGRATPSGEGDDKPVVIDTERIRGHHEYESGTRSESELRSRSTISTDQIKKPNQKADPAAKDTPSAPQQNYTLSPAIKTDSRTGTSAQESEKAESMVLPGGVERLPGPAAEEGEPRLRTRTQSAPRTLSAQKRGEKPAKTPAPAEADQDRPGFAEGERIGGHREEAGDEKLRLAGETEPEAIEQKLAEAEAETDKQSPVFVVADRLQGHVEEEIEAIGKAELSAGPQFISAERMKYNQGTNDAEAQGNVRVEKEGDILEGSDLKFNLLSKTGQLSEPSYRLKDASSRGYAGMLLFEGENQYRLQKASYTTCPVGDDSWVLQVADLKLDNDKKVGTAKNVKLTFKDVPILYTPWMNFSYSGERKSGLLAPTYGTGSRTGLELAVPFYWNIAPNYDATFSARLMSKRGLAINNEFRFLGQNSSSNLLADIVPRDLDTQTTRWRTSFWHNHYLGAGFSARLDYNRVSDATYFRDFGNNLNLTSRTNLLQQGLLSYNRGLGDDGTFNVTSLVQSFQTIQDPLAAIVVPYKRLPQVGLNANKPDVFGTGVDVNLSGSWTNFSHPTLVNGSRTVLFPSMSYPLRNSFGFITPKVGMHYTRYSLGEGAGVSEENPTRTLPIFSLDSGLAFDRKMSLGGESFTQTLEPRVFYVYVPFRAQDQLPNFDSAKTDFSFAQMLAENRFSGSDRINDANQVTFALTTRLLESSTGRERLRLAVGHQLSFIDRRITLETPQTIDRRPDFIAAVSGFLTPTISTDTSFQFDQTRLLADVVRSGVSYRPEPGRVLNFGYRFTRDVLHQVDASSQWRWSERWQTVARLNYSLQDKRILEGLAGVEYNACCWSLRFVLQHLTLATQKSTTAAFLQLELNGLMQIGSNPLTVLQRSIPGYIRTGSQGSGLIEGP</sequence>
<dbReference type="AlphaFoldDB" id="A0A1H5RX22"/>
<gene>
    <name evidence="1" type="primary">lptD</name>
    <name evidence="4" type="ORF">SAMN05216403_101259</name>
</gene>
<dbReference type="KEGG" id="nmu:Nmul_A0521"/>
<accession>A0A1H5RX22</accession>
<dbReference type="SMR" id="A0A1H5RX22"/>
<dbReference type="InterPro" id="IPR020889">
    <property type="entry name" value="LipoPS_assembly_LptD"/>
</dbReference>
<dbReference type="Proteomes" id="UP000236751">
    <property type="component" value="Unassembled WGS sequence"/>
</dbReference>
<evidence type="ECO:0000313" key="5">
    <source>
        <dbReference type="Proteomes" id="UP000236751"/>
    </source>
</evidence>
<proteinExistence type="inferred from homology"/>
<keyword evidence="1" id="KW-0998">Cell outer membrane</keyword>
<evidence type="ECO:0000256" key="2">
    <source>
        <dbReference type="SAM" id="MobiDB-lite"/>
    </source>
</evidence>
<dbReference type="Gene3D" id="2.60.450.10">
    <property type="entry name" value="Lipopolysaccharide (LPS) transport protein A like domain"/>
    <property type="match status" value="1"/>
</dbReference>
<dbReference type="GO" id="GO:0015920">
    <property type="term" value="P:lipopolysaccharide transport"/>
    <property type="evidence" value="ECO:0007669"/>
    <property type="project" value="InterPro"/>
</dbReference>
<comment type="function">
    <text evidence="1">Together with LptE, is involved in the assembly of lipopolysaccharide (LPS) at the surface of the outer membrane.</text>
</comment>
<evidence type="ECO:0000313" key="4">
    <source>
        <dbReference type="EMBL" id="SEF42892.1"/>
    </source>
</evidence>
<comment type="caution">
    <text evidence="1">Lacks conserved residue(s) required for the propagation of feature annotation.</text>
</comment>
<feature type="compositionally biased region" description="Basic and acidic residues" evidence="2">
    <location>
        <begin position="181"/>
        <end position="208"/>
    </location>
</feature>
<name>A0A1H5RX22_NITMU</name>
<reference evidence="4 5" key="1">
    <citation type="submission" date="2016-10" db="EMBL/GenBank/DDBJ databases">
        <authorList>
            <person name="de Groot N.N."/>
        </authorList>
    </citation>
    <scope>NUCLEOTIDE SEQUENCE [LARGE SCALE GENOMIC DNA]</scope>
    <source>
        <strain evidence="4 5">Nl13</strain>
    </source>
</reference>
<comment type="subunit">
    <text evidence="1">Component of the lipopolysaccharide transport and assembly complex. Interacts with LptE and LptA.</text>
</comment>
<feature type="region of interest" description="Disordered" evidence="2">
    <location>
        <begin position="26"/>
        <end position="208"/>
    </location>
</feature>
<comment type="similarity">
    <text evidence="1">Belongs to the LptD family.</text>
</comment>
<dbReference type="GO" id="GO:0009279">
    <property type="term" value="C:cell outer membrane"/>
    <property type="evidence" value="ECO:0007669"/>
    <property type="project" value="UniProtKB-SubCell"/>
</dbReference>
<dbReference type="InterPro" id="IPR050218">
    <property type="entry name" value="LptD"/>
</dbReference>
<dbReference type="OrthoDB" id="9760225at2"/>
<feature type="domain" description="LptD C-terminal" evidence="3">
    <location>
        <begin position="472"/>
        <end position="839"/>
    </location>
</feature>
<dbReference type="GO" id="GO:1990351">
    <property type="term" value="C:transporter complex"/>
    <property type="evidence" value="ECO:0007669"/>
    <property type="project" value="TreeGrafter"/>
</dbReference>
<feature type="signal peptide" evidence="1">
    <location>
        <begin position="1"/>
        <end position="24"/>
    </location>
</feature>
<comment type="subcellular location">
    <subcellularLocation>
        <location evidence="1">Cell outer membrane</location>
    </subcellularLocation>
</comment>
<protein>
    <recommendedName>
        <fullName evidence="1">LPS-assembly protein LptD</fullName>
    </recommendedName>
</protein>
<dbReference type="HAMAP" id="MF_01411">
    <property type="entry name" value="LPS_assembly_LptD"/>
    <property type="match status" value="1"/>
</dbReference>
<dbReference type="GO" id="GO:0043165">
    <property type="term" value="P:Gram-negative-bacterium-type cell outer membrane assembly"/>
    <property type="evidence" value="ECO:0007669"/>
    <property type="project" value="UniProtKB-UniRule"/>
</dbReference>
<feature type="compositionally biased region" description="Polar residues" evidence="2">
    <location>
        <begin position="154"/>
        <end position="164"/>
    </location>
</feature>
<keyword evidence="1" id="KW-0732">Signal</keyword>
<organism evidence="4 5">
    <name type="scientific">Nitrosospira multiformis (strain ATCC 25196 / NCIMB 11849 / C 71)</name>
    <dbReference type="NCBI Taxonomy" id="323848"/>
    <lineage>
        <taxon>Bacteria</taxon>
        <taxon>Pseudomonadati</taxon>
        <taxon>Pseudomonadota</taxon>
        <taxon>Betaproteobacteria</taxon>
        <taxon>Nitrosomonadales</taxon>
        <taxon>Nitrosomonadaceae</taxon>
        <taxon>Nitrosospira</taxon>
    </lineage>
</organism>
<dbReference type="EMBL" id="FNVK01000001">
    <property type="protein sequence ID" value="SEF42892.1"/>
    <property type="molecule type" value="Genomic_DNA"/>
</dbReference>
<dbReference type="PANTHER" id="PTHR30189">
    <property type="entry name" value="LPS-ASSEMBLY PROTEIN"/>
    <property type="match status" value="1"/>
</dbReference>
<keyword evidence="1" id="KW-0472">Membrane</keyword>
<dbReference type="Pfam" id="PF04453">
    <property type="entry name" value="LptD"/>
    <property type="match status" value="1"/>
</dbReference>
<evidence type="ECO:0000259" key="3">
    <source>
        <dbReference type="Pfam" id="PF04453"/>
    </source>
</evidence>
<feature type="chain" id="PRO_5009355901" description="LPS-assembly protein LptD" evidence="1">
    <location>
        <begin position="25"/>
        <end position="929"/>
    </location>
</feature>
<feature type="compositionally biased region" description="Basic and acidic residues" evidence="2">
    <location>
        <begin position="44"/>
        <end position="74"/>
    </location>
</feature>
<dbReference type="RefSeq" id="WP_011379883.1">
    <property type="nucleotide sequence ID" value="NC_007614.1"/>
</dbReference>
<dbReference type="PANTHER" id="PTHR30189:SF1">
    <property type="entry name" value="LPS-ASSEMBLY PROTEIN LPTD"/>
    <property type="match status" value="1"/>
</dbReference>